<evidence type="ECO:0000256" key="2">
    <source>
        <dbReference type="ARBA" id="ARBA00023157"/>
    </source>
</evidence>
<keyword evidence="2" id="KW-1015">Disulfide bond</keyword>
<dbReference type="Proteomes" id="UP000828390">
    <property type="component" value="Unassembled WGS sequence"/>
</dbReference>
<organism evidence="4 5">
    <name type="scientific">Dreissena polymorpha</name>
    <name type="common">Zebra mussel</name>
    <name type="synonym">Mytilus polymorpha</name>
    <dbReference type="NCBI Taxonomy" id="45954"/>
    <lineage>
        <taxon>Eukaryota</taxon>
        <taxon>Metazoa</taxon>
        <taxon>Spiralia</taxon>
        <taxon>Lophotrochozoa</taxon>
        <taxon>Mollusca</taxon>
        <taxon>Bivalvia</taxon>
        <taxon>Autobranchia</taxon>
        <taxon>Heteroconchia</taxon>
        <taxon>Euheterodonta</taxon>
        <taxon>Imparidentia</taxon>
        <taxon>Neoheterodontei</taxon>
        <taxon>Myida</taxon>
        <taxon>Dreissenoidea</taxon>
        <taxon>Dreissenidae</taxon>
        <taxon>Dreissena</taxon>
    </lineage>
</organism>
<dbReference type="GO" id="GO:0045332">
    <property type="term" value="P:phospholipid translocation"/>
    <property type="evidence" value="ECO:0007669"/>
    <property type="project" value="TreeGrafter"/>
</dbReference>
<dbReference type="EMBL" id="JAIWYP010000001">
    <property type="protein sequence ID" value="KAH3894252.1"/>
    <property type="molecule type" value="Genomic_DNA"/>
</dbReference>
<dbReference type="GO" id="GO:0005634">
    <property type="term" value="C:nucleus"/>
    <property type="evidence" value="ECO:0007669"/>
    <property type="project" value="TreeGrafter"/>
</dbReference>
<sequence>MNSVGEECNELKRSYDECFNHWFANKFLNGDRNEPCPDLFAKYQSCVKKAIKDKDIELWELERNVLGTEHEKKPPK</sequence>
<protein>
    <recommendedName>
        <fullName evidence="6">TP53-regulated inhibitor of apoptosis 1</fullName>
    </recommendedName>
</protein>
<evidence type="ECO:0000256" key="3">
    <source>
        <dbReference type="ARBA" id="ARBA00023706"/>
    </source>
</evidence>
<reference evidence="4" key="1">
    <citation type="journal article" date="2019" name="bioRxiv">
        <title>The Genome of the Zebra Mussel, Dreissena polymorpha: A Resource for Invasive Species Research.</title>
        <authorList>
            <person name="McCartney M.A."/>
            <person name="Auch B."/>
            <person name="Kono T."/>
            <person name="Mallez S."/>
            <person name="Zhang Y."/>
            <person name="Obille A."/>
            <person name="Becker A."/>
            <person name="Abrahante J.E."/>
            <person name="Garbe J."/>
            <person name="Badalamenti J.P."/>
            <person name="Herman A."/>
            <person name="Mangelson H."/>
            <person name="Liachko I."/>
            <person name="Sullivan S."/>
            <person name="Sone E.D."/>
            <person name="Koren S."/>
            <person name="Silverstein K.A.T."/>
            <person name="Beckman K.B."/>
            <person name="Gohl D.M."/>
        </authorList>
    </citation>
    <scope>NUCLEOTIDE SEQUENCE</scope>
    <source>
        <strain evidence="4">Duluth1</strain>
        <tissue evidence="4">Whole animal</tissue>
    </source>
</reference>
<comment type="similarity">
    <text evidence="1">Belongs to the TRIAP1/MDM35 family.</text>
</comment>
<comment type="caution">
    <text evidence="4">The sequence shown here is derived from an EMBL/GenBank/DDBJ whole genome shotgun (WGS) entry which is preliminary data.</text>
</comment>
<dbReference type="GO" id="GO:0005758">
    <property type="term" value="C:mitochondrial intermembrane space"/>
    <property type="evidence" value="ECO:0007669"/>
    <property type="project" value="TreeGrafter"/>
</dbReference>
<dbReference type="GO" id="GO:1990050">
    <property type="term" value="F:phosphatidic acid transfer activity"/>
    <property type="evidence" value="ECO:0007669"/>
    <property type="project" value="TreeGrafter"/>
</dbReference>
<gene>
    <name evidence="4" type="ORF">DPMN_018409</name>
</gene>
<dbReference type="PANTHER" id="PTHR46403:SF1">
    <property type="entry name" value="TP53-REGULATED INHIBITOR OF APOPTOSIS 1"/>
    <property type="match status" value="1"/>
</dbReference>
<dbReference type="PROSITE" id="PS51808">
    <property type="entry name" value="CHCH"/>
    <property type="match status" value="1"/>
</dbReference>
<evidence type="ECO:0000313" key="4">
    <source>
        <dbReference type="EMBL" id="KAH3894252.1"/>
    </source>
</evidence>
<evidence type="ECO:0000313" key="5">
    <source>
        <dbReference type="Proteomes" id="UP000828390"/>
    </source>
</evidence>
<dbReference type="InterPro" id="IPR007918">
    <property type="entry name" value="MDM35_apoptosis"/>
</dbReference>
<proteinExistence type="inferred from homology"/>
<name>A0A9D4NJA6_DREPO</name>
<dbReference type="Pfam" id="PF05254">
    <property type="entry name" value="UPF0203"/>
    <property type="match status" value="1"/>
</dbReference>
<evidence type="ECO:0000256" key="1">
    <source>
        <dbReference type="ARBA" id="ARBA00006196"/>
    </source>
</evidence>
<keyword evidence="5" id="KW-1185">Reference proteome</keyword>
<evidence type="ECO:0008006" key="6">
    <source>
        <dbReference type="Google" id="ProtNLM"/>
    </source>
</evidence>
<dbReference type="PANTHER" id="PTHR46403">
    <property type="entry name" value="TP53-REGULATED INHIBITOR OF APOPTOSIS 1"/>
    <property type="match status" value="1"/>
</dbReference>
<dbReference type="AlphaFoldDB" id="A0A9D4NJA6"/>
<comment type="catalytic activity">
    <reaction evidence="3">
        <text>a 1,2-diacyl-sn-glycero-3-phosphate(in) = a 1,2-diacyl-sn-glycero-3-phosphate(out)</text>
        <dbReference type="Rhea" id="RHEA:36435"/>
        <dbReference type="ChEBI" id="CHEBI:58608"/>
    </reaction>
</comment>
<accession>A0A9D4NJA6</accession>
<reference evidence="4" key="2">
    <citation type="submission" date="2020-11" db="EMBL/GenBank/DDBJ databases">
        <authorList>
            <person name="McCartney M.A."/>
            <person name="Auch B."/>
            <person name="Kono T."/>
            <person name="Mallez S."/>
            <person name="Becker A."/>
            <person name="Gohl D.M."/>
            <person name="Silverstein K.A.T."/>
            <person name="Koren S."/>
            <person name="Bechman K.B."/>
            <person name="Herman A."/>
            <person name="Abrahante J.E."/>
            <person name="Garbe J."/>
        </authorList>
    </citation>
    <scope>NUCLEOTIDE SEQUENCE</scope>
    <source>
        <strain evidence="4">Duluth1</strain>
        <tissue evidence="4">Whole animal</tissue>
    </source>
</reference>
<dbReference type="GO" id="GO:0005829">
    <property type="term" value="C:cytosol"/>
    <property type="evidence" value="ECO:0007669"/>
    <property type="project" value="TreeGrafter"/>
</dbReference>